<evidence type="ECO:0000313" key="4">
    <source>
        <dbReference type="Proteomes" id="UP000008827"/>
    </source>
</evidence>
<feature type="transmembrane region" description="Helical" evidence="1">
    <location>
        <begin position="75"/>
        <end position="95"/>
    </location>
</feature>
<dbReference type="OrthoDB" id="6288734at2759"/>
<proteinExistence type="predicted"/>
<dbReference type="Gramene" id="KRH26428">
    <property type="protein sequence ID" value="KRH26428"/>
    <property type="gene ID" value="GLYMA_12G173400"/>
</dbReference>
<dbReference type="AlphaFoldDB" id="K7LVH9"/>
<protein>
    <submittedName>
        <fullName evidence="2 3">Uncharacterized protein</fullName>
    </submittedName>
</protein>
<evidence type="ECO:0000313" key="3">
    <source>
        <dbReference type="EnsemblPlants" id="KRH26428"/>
    </source>
</evidence>
<gene>
    <name evidence="2" type="ORF">GLYMA_12G173400</name>
</gene>
<reference evidence="3" key="2">
    <citation type="submission" date="2018-02" db="UniProtKB">
        <authorList>
            <consortium name="EnsemblPlants"/>
        </authorList>
    </citation>
    <scope>IDENTIFICATION</scope>
    <source>
        <strain evidence="3">Williams 82</strain>
    </source>
</reference>
<evidence type="ECO:0000313" key="2">
    <source>
        <dbReference type="EMBL" id="KRH26428.1"/>
    </source>
</evidence>
<keyword evidence="1" id="KW-0472">Membrane</keyword>
<organism evidence="2">
    <name type="scientific">Glycine max</name>
    <name type="common">Soybean</name>
    <name type="synonym">Glycine hispida</name>
    <dbReference type="NCBI Taxonomy" id="3847"/>
    <lineage>
        <taxon>Eukaryota</taxon>
        <taxon>Viridiplantae</taxon>
        <taxon>Streptophyta</taxon>
        <taxon>Embryophyta</taxon>
        <taxon>Tracheophyta</taxon>
        <taxon>Spermatophyta</taxon>
        <taxon>Magnoliopsida</taxon>
        <taxon>eudicotyledons</taxon>
        <taxon>Gunneridae</taxon>
        <taxon>Pentapetalae</taxon>
        <taxon>rosids</taxon>
        <taxon>fabids</taxon>
        <taxon>Fabales</taxon>
        <taxon>Fabaceae</taxon>
        <taxon>Papilionoideae</taxon>
        <taxon>50 kb inversion clade</taxon>
        <taxon>NPAAA clade</taxon>
        <taxon>indigoferoid/millettioid clade</taxon>
        <taxon>Phaseoleae</taxon>
        <taxon>Glycine</taxon>
        <taxon>Glycine subgen. Soja</taxon>
    </lineage>
</organism>
<sequence length="115" mass="13039">MHFLGNSIPFQSLKLDLPELQGEPEDMSKEKARIAALQVHWLPVDIIFSFTLNHSAGPYMKLGPLGIGRHRPSKCALCSVIWGTFSLMFFIYPGFPMGKRTDTNWNVRDIVFVCI</sequence>
<dbReference type="STRING" id="3847.K7LVH9"/>
<dbReference type="PaxDb" id="3847-GLYMA12G29620.1"/>
<reference evidence="2" key="3">
    <citation type="submission" date="2018-07" db="EMBL/GenBank/DDBJ databases">
        <title>WGS assembly of Glycine max.</title>
        <authorList>
            <person name="Schmutz J."/>
            <person name="Cannon S."/>
            <person name="Schlueter J."/>
            <person name="Ma J."/>
            <person name="Mitros T."/>
            <person name="Nelson W."/>
            <person name="Hyten D."/>
            <person name="Song Q."/>
            <person name="Thelen J."/>
            <person name="Cheng J."/>
            <person name="Xu D."/>
            <person name="Hellsten U."/>
            <person name="May G."/>
            <person name="Yu Y."/>
            <person name="Sakurai T."/>
            <person name="Umezawa T."/>
            <person name="Bhattacharyya M."/>
            <person name="Sandhu D."/>
            <person name="Valliyodan B."/>
            <person name="Lindquist E."/>
            <person name="Peto M."/>
            <person name="Grant D."/>
            <person name="Shu S."/>
            <person name="Goodstein D."/>
            <person name="Barry K."/>
            <person name="Futrell-Griggs M."/>
            <person name="Abernathy B."/>
            <person name="Du J."/>
            <person name="Tian Z."/>
            <person name="Zhu L."/>
            <person name="Gill N."/>
            <person name="Joshi T."/>
            <person name="Libault M."/>
            <person name="Sethuraman A."/>
            <person name="Zhang X."/>
            <person name="Shinozaki K."/>
            <person name="Nguyen H."/>
            <person name="Wing R."/>
            <person name="Cregan P."/>
            <person name="Specht J."/>
            <person name="Grimwood J."/>
            <person name="Rokhsar D."/>
            <person name="Stacey G."/>
            <person name="Shoemaker R."/>
            <person name="Jackson S."/>
        </authorList>
    </citation>
    <scope>NUCLEOTIDE SEQUENCE</scope>
    <source>
        <tissue evidence="2">Callus</tissue>
    </source>
</reference>
<keyword evidence="1" id="KW-0812">Transmembrane</keyword>
<dbReference type="HOGENOM" id="CLU_2113321_0_0_1"/>
<keyword evidence="1" id="KW-1133">Transmembrane helix</keyword>
<accession>K7LVH9</accession>
<dbReference type="InParanoid" id="K7LVH9"/>
<dbReference type="EnsemblPlants" id="KRH26428">
    <property type="protein sequence ID" value="KRH26428"/>
    <property type="gene ID" value="GLYMA_12G173400"/>
</dbReference>
<dbReference type="EMBL" id="CM000845">
    <property type="protein sequence ID" value="KRH26428.1"/>
    <property type="molecule type" value="Genomic_DNA"/>
</dbReference>
<dbReference type="SMR" id="K7LVH9"/>
<dbReference type="Proteomes" id="UP000008827">
    <property type="component" value="Chromosome 12"/>
</dbReference>
<keyword evidence="4" id="KW-1185">Reference proteome</keyword>
<reference evidence="2 3" key="1">
    <citation type="journal article" date="2010" name="Nature">
        <title>Genome sequence of the palaeopolyploid soybean.</title>
        <authorList>
            <person name="Schmutz J."/>
            <person name="Cannon S.B."/>
            <person name="Schlueter J."/>
            <person name="Ma J."/>
            <person name="Mitros T."/>
            <person name="Nelson W."/>
            <person name="Hyten D.L."/>
            <person name="Song Q."/>
            <person name="Thelen J.J."/>
            <person name="Cheng J."/>
            <person name="Xu D."/>
            <person name="Hellsten U."/>
            <person name="May G.D."/>
            <person name="Yu Y."/>
            <person name="Sakurai T."/>
            <person name="Umezawa T."/>
            <person name="Bhattacharyya M.K."/>
            <person name="Sandhu D."/>
            <person name="Valliyodan B."/>
            <person name="Lindquist E."/>
            <person name="Peto M."/>
            <person name="Grant D."/>
            <person name="Shu S."/>
            <person name="Goodstein D."/>
            <person name="Barry K."/>
            <person name="Futrell-Griggs M."/>
            <person name="Abernathy B."/>
            <person name="Du J."/>
            <person name="Tian Z."/>
            <person name="Zhu L."/>
            <person name="Gill N."/>
            <person name="Joshi T."/>
            <person name="Libault M."/>
            <person name="Sethuraman A."/>
            <person name="Zhang X.-C."/>
            <person name="Shinozaki K."/>
            <person name="Nguyen H.T."/>
            <person name="Wing R.A."/>
            <person name="Cregan P."/>
            <person name="Specht J."/>
            <person name="Grimwood J."/>
            <person name="Rokhsar D."/>
            <person name="Stacey G."/>
            <person name="Shoemaker R.C."/>
            <person name="Jackson S.A."/>
        </authorList>
    </citation>
    <scope>NUCLEOTIDE SEQUENCE [LARGE SCALE GENOMIC DNA]</scope>
    <source>
        <strain evidence="3">cv. Williams 82</strain>
        <tissue evidence="2">Callus</tissue>
    </source>
</reference>
<evidence type="ECO:0000256" key="1">
    <source>
        <dbReference type="SAM" id="Phobius"/>
    </source>
</evidence>
<name>K7LVH9_SOYBN</name>